<feature type="transmembrane region" description="Helical" evidence="1">
    <location>
        <begin position="432"/>
        <end position="452"/>
    </location>
</feature>
<feature type="transmembrane region" description="Helical" evidence="1">
    <location>
        <begin position="68"/>
        <end position="93"/>
    </location>
</feature>
<sequence length="462" mass="53090">MIVIAGFCYALYFTILGYAVRASYNLINKTHLFIEKKTDFIAHAFFLGIFVHVVIFNIFQIMKLSNDSVLVICGVILVSSLSLITWHTLKLGVQTNKIRPTKQNIWFICLTILGSSAIYWNSGNLPNIAWDSWMVWVGKADQWISHGLSVHIKQFDAWSHDSESIYNAAAHYPDGLSLIYFLPKLISVNNNGTASIIYLFAFVMISLLLVSRLDQKGTPIYLQLLFIVALYTTPLINNHLMIQGYADIWMAMYIVLIMLTFMDYHEQRDLGVGITLMAYLLMLPMLKTEGWVWLLLFICAHTIVAIVNHKHKFKLLASVLLLIGLIVILGGVHLQLPFGNLVIDANKIEFFNLINTQIKYTDINDYLLTGFFWQMNWSFLWLGLPFLLISFVSNQHNKASQISHVFFILALTCFMFLFYFTEASQWAEDLTALNRIVLQLTLCYLFLLFRTLTTLRGVRRTE</sequence>
<dbReference type="Proteomes" id="UP000295724">
    <property type="component" value="Unassembled WGS sequence"/>
</dbReference>
<feature type="transmembrane region" description="Helical" evidence="1">
    <location>
        <begin position="218"/>
        <end position="236"/>
    </location>
</feature>
<organism evidence="2 3">
    <name type="scientific">Marinicella litoralis</name>
    <dbReference type="NCBI Taxonomy" id="644220"/>
    <lineage>
        <taxon>Bacteria</taxon>
        <taxon>Pseudomonadati</taxon>
        <taxon>Pseudomonadota</taxon>
        <taxon>Gammaproteobacteria</taxon>
        <taxon>Lysobacterales</taxon>
        <taxon>Marinicellaceae</taxon>
        <taxon>Marinicella</taxon>
    </lineage>
</organism>
<proteinExistence type="predicted"/>
<keyword evidence="1" id="KW-1133">Transmembrane helix</keyword>
<keyword evidence="3" id="KW-1185">Reference proteome</keyword>
<feature type="transmembrane region" description="Helical" evidence="1">
    <location>
        <begin position="404"/>
        <end position="420"/>
    </location>
</feature>
<comment type="caution">
    <text evidence="2">The sequence shown here is derived from an EMBL/GenBank/DDBJ whole genome shotgun (WGS) entry which is preliminary data.</text>
</comment>
<evidence type="ECO:0000256" key="1">
    <source>
        <dbReference type="SAM" id="Phobius"/>
    </source>
</evidence>
<feature type="transmembrane region" description="Helical" evidence="1">
    <location>
        <begin position="40"/>
        <end position="62"/>
    </location>
</feature>
<gene>
    <name evidence="2" type="ORF">C8D91_1156</name>
</gene>
<reference evidence="2 3" key="1">
    <citation type="submission" date="2019-03" db="EMBL/GenBank/DDBJ databases">
        <title>Genomic Encyclopedia of Type Strains, Phase IV (KMG-IV): sequencing the most valuable type-strain genomes for metagenomic binning, comparative biology and taxonomic classification.</title>
        <authorList>
            <person name="Goeker M."/>
        </authorList>
    </citation>
    <scope>NUCLEOTIDE SEQUENCE [LARGE SCALE GENOMIC DNA]</scope>
    <source>
        <strain evidence="2 3">DSM 25488</strain>
    </source>
</reference>
<keyword evidence="1" id="KW-0472">Membrane</keyword>
<feature type="transmembrane region" description="Helical" evidence="1">
    <location>
        <begin position="6"/>
        <end position="28"/>
    </location>
</feature>
<evidence type="ECO:0000313" key="2">
    <source>
        <dbReference type="EMBL" id="TDR22664.1"/>
    </source>
</evidence>
<feature type="transmembrane region" description="Helical" evidence="1">
    <location>
        <begin position="242"/>
        <end position="262"/>
    </location>
</feature>
<name>A0A4R6XWN8_9GAMM</name>
<dbReference type="EMBL" id="SNZB01000002">
    <property type="protein sequence ID" value="TDR22664.1"/>
    <property type="molecule type" value="Genomic_DNA"/>
</dbReference>
<accession>A0A4R6XWN8</accession>
<keyword evidence="1" id="KW-0812">Transmembrane</keyword>
<feature type="transmembrane region" description="Helical" evidence="1">
    <location>
        <begin position="269"/>
        <end position="285"/>
    </location>
</feature>
<feature type="transmembrane region" description="Helical" evidence="1">
    <location>
        <begin position="105"/>
        <end position="122"/>
    </location>
</feature>
<feature type="transmembrane region" description="Helical" evidence="1">
    <location>
        <begin position="291"/>
        <end position="308"/>
    </location>
</feature>
<dbReference type="AlphaFoldDB" id="A0A4R6XWN8"/>
<feature type="transmembrane region" description="Helical" evidence="1">
    <location>
        <begin position="371"/>
        <end position="392"/>
    </location>
</feature>
<feature type="transmembrane region" description="Helical" evidence="1">
    <location>
        <begin position="315"/>
        <end position="336"/>
    </location>
</feature>
<feature type="transmembrane region" description="Helical" evidence="1">
    <location>
        <begin position="192"/>
        <end position="211"/>
    </location>
</feature>
<evidence type="ECO:0000313" key="3">
    <source>
        <dbReference type="Proteomes" id="UP000295724"/>
    </source>
</evidence>
<evidence type="ECO:0008006" key="4">
    <source>
        <dbReference type="Google" id="ProtNLM"/>
    </source>
</evidence>
<dbReference type="OrthoDB" id="5761505at2"/>
<protein>
    <recommendedName>
        <fullName evidence="4">Dolichyl-phosphate-mannose-protein mannosyltransferase</fullName>
    </recommendedName>
</protein>
<dbReference type="RefSeq" id="WP_099019287.1">
    <property type="nucleotide sequence ID" value="NZ_NIHB01000002.1"/>
</dbReference>